<dbReference type="Proteomes" id="UP000265520">
    <property type="component" value="Unassembled WGS sequence"/>
</dbReference>
<proteinExistence type="predicted"/>
<dbReference type="EMBL" id="LXQA010848612">
    <property type="protein sequence ID" value="MCI73887.1"/>
    <property type="molecule type" value="Genomic_DNA"/>
</dbReference>
<reference evidence="1 2" key="1">
    <citation type="journal article" date="2018" name="Front. Plant Sci.">
        <title>Red Clover (Trifolium pratense) and Zigzag Clover (T. medium) - A Picture of Genomic Similarities and Differences.</title>
        <authorList>
            <person name="Dluhosova J."/>
            <person name="Istvanek J."/>
            <person name="Nedelnik J."/>
            <person name="Repkova J."/>
        </authorList>
    </citation>
    <scope>NUCLEOTIDE SEQUENCE [LARGE SCALE GENOMIC DNA]</scope>
    <source>
        <strain evidence="2">cv. 10/8</strain>
        <tissue evidence="1">Leaf</tissue>
    </source>
</reference>
<accession>A0A392UM99</accession>
<name>A0A392UM99_9FABA</name>
<feature type="non-terminal residue" evidence="1">
    <location>
        <position position="27"/>
    </location>
</feature>
<organism evidence="1 2">
    <name type="scientific">Trifolium medium</name>
    <dbReference type="NCBI Taxonomy" id="97028"/>
    <lineage>
        <taxon>Eukaryota</taxon>
        <taxon>Viridiplantae</taxon>
        <taxon>Streptophyta</taxon>
        <taxon>Embryophyta</taxon>
        <taxon>Tracheophyta</taxon>
        <taxon>Spermatophyta</taxon>
        <taxon>Magnoliopsida</taxon>
        <taxon>eudicotyledons</taxon>
        <taxon>Gunneridae</taxon>
        <taxon>Pentapetalae</taxon>
        <taxon>rosids</taxon>
        <taxon>fabids</taxon>
        <taxon>Fabales</taxon>
        <taxon>Fabaceae</taxon>
        <taxon>Papilionoideae</taxon>
        <taxon>50 kb inversion clade</taxon>
        <taxon>NPAAA clade</taxon>
        <taxon>Hologalegina</taxon>
        <taxon>IRL clade</taxon>
        <taxon>Trifolieae</taxon>
        <taxon>Trifolium</taxon>
    </lineage>
</organism>
<sequence length="27" mass="3357">MVYKLHNVNMVAMIKLRNNFTFQFLRK</sequence>
<evidence type="ECO:0000313" key="2">
    <source>
        <dbReference type="Proteomes" id="UP000265520"/>
    </source>
</evidence>
<dbReference type="AlphaFoldDB" id="A0A392UM99"/>
<comment type="caution">
    <text evidence="1">The sequence shown here is derived from an EMBL/GenBank/DDBJ whole genome shotgun (WGS) entry which is preliminary data.</text>
</comment>
<protein>
    <submittedName>
        <fullName evidence="1">Uncharacterized protein</fullName>
    </submittedName>
</protein>
<keyword evidence="2" id="KW-1185">Reference proteome</keyword>
<evidence type="ECO:0000313" key="1">
    <source>
        <dbReference type="EMBL" id="MCI73887.1"/>
    </source>
</evidence>